<name>A0A8K0T2R8_9HYPO</name>
<organism evidence="3 4">
    <name type="scientific">Stachybotrys elegans</name>
    <dbReference type="NCBI Taxonomy" id="80388"/>
    <lineage>
        <taxon>Eukaryota</taxon>
        <taxon>Fungi</taxon>
        <taxon>Dikarya</taxon>
        <taxon>Ascomycota</taxon>
        <taxon>Pezizomycotina</taxon>
        <taxon>Sordariomycetes</taxon>
        <taxon>Hypocreomycetidae</taxon>
        <taxon>Hypocreales</taxon>
        <taxon>Stachybotryaceae</taxon>
        <taxon>Stachybotrys</taxon>
    </lineage>
</organism>
<feature type="compositionally biased region" description="Basic and acidic residues" evidence="1">
    <location>
        <begin position="491"/>
        <end position="506"/>
    </location>
</feature>
<feature type="compositionally biased region" description="Low complexity" evidence="1">
    <location>
        <begin position="248"/>
        <end position="268"/>
    </location>
</feature>
<dbReference type="Proteomes" id="UP000813444">
    <property type="component" value="Unassembled WGS sequence"/>
</dbReference>
<dbReference type="InterPro" id="IPR037504">
    <property type="entry name" value="PSI_induc_2"/>
</dbReference>
<keyword evidence="2" id="KW-0472">Membrane</keyword>
<keyword evidence="2" id="KW-1133">Transmembrane helix</keyword>
<dbReference type="PANTHER" id="PTHR40018:SF1">
    <property type="entry name" value="[PSI+] INDUCTION PROTEIN 2"/>
    <property type="match status" value="1"/>
</dbReference>
<evidence type="ECO:0000313" key="3">
    <source>
        <dbReference type="EMBL" id="KAH7328818.1"/>
    </source>
</evidence>
<gene>
    <name evidence="3" type="ORF">B0I35DRAFT_473487</name>
</gene>
<evidence type="ECO:0000256" key="2">
    <source>
        <dbReference type="SAM" id="Phobius"/>
    </source>
</evidence>
<dbReference type="PANTHER" id="PTHR40018">
    <property type="entry name" value="[PSI+] INDUCTION PROTEIN 2"/>
    <property type="match status" value="1"/>
</dbReference>
<dbReference type="GO" id="GO:0005886">
    <property type="term" value="C:plasma membrane"/>
    <property type="evidence" value="ECO:0007669"/>
    <property type="project" value="TreeGrafter"/>
</dbReference>
<dbReference type="EMBL" id="JAGPNK010000001">
    <property type="protein sequence ID" value="KAH7328818.1"/>
    <property type="molecule type" value="Genomic_DNA"/>
</dbReference>
<evidence type="ECO:0008006" key="5">
    <source>
        <dbReference type="Google" id="ProtNLM"/>
    </source>
</evidence>
<accession>A0A8K0T2R8</accession>
<protein>
    <recommendedName>
        <fullName evidence="5">Fibroin-3</fullName>
    </recommendedName>
</protein>
<feature type="compositionally biased region" description="Low complexity" evidence="1">
    <location>
        <begin position="301"/>
        <end position="331"/>
    </location>
</feature>
<evidence type="ECO:0000313" key="4">
    <source>
        <dbReference type="Proteomes" id="UP000813444"/>
    </source>
</evidence>
<sequence>MSSIDVEMARSLQGGVWGTIRSAVARSIAADLERRQIIEDAADRISDIGTALSSWDNCMAVNWCQYPLIAIMVVGGLIIFGIVWCIIRCCCCGLSCCCDCCRCFKCCGECCGMCDPPGKDKRQYLDAPYIPPNQGYRTEAPMHLGYNTAAPIHPTAAAAPPQYAEFDVSKKGGDDALPEMPSWETANTKKVMVEDAVELEPIKKPASDQQVPLIGAASPIATSAIPRERPGQLSRDNSRTYMNPQDRSASPYGQSSSAYAPSAAPGYGNEQSPYDMPPAPGAMMGRQSPAPNAYGYGQEKQPYGQQPYGQQPYDQQPYDQQPYDQQPYGQQHYDMPPAPVAMMGRQSPSPNQRGYGQGGMDQGYGQKPVNDYASIRQGSPGPGPDGYGMRRRGTGEAGMDPRARNSPAPRGPSRAGADPYQQARQSPGPQNGRYNAPGGYNPPPPRDDYNRSYSPGPDRQYGAPSSRAMNAPPQSPIANNAGFDFNSGYSRPDEYDRRPSESREAAQEGYPGYKPYGQAQTGWSGV</sequence>
<dbReference type="OrthoDB" id="5401332at2759"/>
<feature type="transmembrane region" description="Helical" evidence="2">
    <location>
        <begin position="66"/>
        <end position="87"/>
    </location>
</feature>
<comment type="caution">
    <text evidence="3">The sequence shown here is derived from an EMBL/GenBank/DDBJ whole genome shotgun (WGS) entry which is preliminary data.</text>
</comment>
<evidence type="ECO:0000256" key="1">
    <source>
        <dbReference type="SAM" id="MobiDB-lite"/>
    </source>
</evidence>
<dbReference type="GO" id="GO:0005935">
    <property type="term" value="C:cellular bud neck"/>
    <property type="evidence" value="ECO:0007669"/>
    <property type="project" value="TreeGrafter"/>
</dbReference>
<feature type="region of interest" description="Disordered" evidence="1">
    <location>
        <begin position="218"/>
        <end position="526"/>
    </location>
</feature>
<dbReference type="AlphaFoldDB" id="A0A8K0T2R8"/>
<reference evidence="3" key="1">
    <citation type="journal article" date="2021" name="Nat. Commun.">
        <title>Genetic determinants of endophytism in the Arabidopsis root mycobiome.</title>
        <authorList>
            <person name="Mesny F."/>
            <person name="Miyauchi S."/>
            <person name="Thiergart T."/>
            <person name="Pickel B."/>
            <person name="Atanasova L."/>
            <person name="Karlsson M."/>
            <person name="Huettel B."/>
            <person name="Barry K.W."/>
            <person name="Haridas S."/>
            <person name="Chen C."/>
            <person name="Bauer D."/>
            <person name="Andreopoulos W."/>
            <person name="Pangilinan J."/>
            <person name="LaButti K."/>
            <person name="Riley R."/>
            <person name="Lipzen A."/>
            <person name="Clum A."/>
            <person name="Drula E."/>
            <person name="Henrissat B."/>
            <person name="Kohler A."/>
            <person name="Grigoriev I.V."/>
            <person name="Martin F.M."/>
            <person name="Hacquard S."/>
        </authorList>
    </citation>
    <scope>NUCLEOTIDE SEQUENCE</scope>
    <source>
        <strain evidence="3">MPI-CAGE-CH-0235</strain>
    </source>
</reference>
<proteinExistence type="predicted"/>
<keyword evidence="2" id="KW-0812">Transmembrane</keyword>
<keyword evidence="4" id="KW-1185">Reference proteome</keyword>